<feature type="signal peptide" evidence="2">
    <location>
        <begin position="1"/>
        <end position="27"/>
    </location>
</feature>
<dbReference type="PANTHER" id="PTHR12872">
    <property type="entry name" value="ALPHA-N-ACETYLGLUCOSAMINIDASE"/>
    <property type="match status" value="1"/>
</dbReference>
<dbReference type="PATRIC" id="fig|571913.6.peg.1063"/>
<dbReference type="Proteomes" id="UP000066480">
    <property type="component" value="Chromosome"/>
</dbReference>
<sequence>MSSRLGWLLTVFALLGAMLLPMSGARAAASPAGGTSAAERAASAVLQRTIGKPAAAQVVFLVRPDDRPEAFTIGGRHGRVTVSANSSSAALMGAGWYLKYVVHADVNLGNLHPRVPHVMPAPGAPIRQQANARNRFALNDTHDGYTDPNMSWAGWQQRIDLLALHGINQVFISTGMESVYAQLFQKYGYSAAEMRAWIPQPAHQPWWLLQNMSSDQKPLSQAQIDGRAKVGRQITDRLHQLGMTPVLPGYFGTVPIDFQDRNPSSKVVPQGDWVGYQRPGWLDPTNLVFAKVAADFYRISTEVYGASTGYKMDPLHEGGKPGDVNVTAAATAIETALRQAHPTATWVLLGWQSNPSAALQAGIKDKSRMLIVDGLSDRYSTWDRDTAWPGAPYAFGSIYNFGGHTTMGANMQVWLDRYYTQLARPGSQMDGIAVMPEGFDSNPVAFELLAELAWQPTKFDLTTWLKSYALGRYGTSAAASAWVTLSKTAYSTPADDWSESQDSIFNAQPSLTANTAASWSPGRMRYDGAAFERSLPQLLAAAPSATQPKAYEYDLTDLTRQALDNRGRVLLPQIKKAYDQRDSKTFNALTTRWMSTLGLLDQVTGTSPDFLLGTHVKAAEDAGSTPAESATLRQDFLSIITVWGNRAGFDAGLGDYANRELQGLISTYYAPRWRTYFSSLQTSLSTGKPPAAIDWYAIGDAWTKAPHRFPTTPTGDIRKVAATALSSLRSDPYTTTAALSASSPTVAPGASVTVTATFNNANGLRAQRVGEATLRLPTGLSAKATSPTSVGELEPGTSATVTWSVSISDPDALTGVRAPVTLSAAAGSQPLSATVDLLAGSSPQAPWATAKSTDATMVQAGDALGISASGADMWGSTLQYGSAYQRGVVHDGSAVAVRVDSQQSAAARPWARSGIVIAGDLSTAQSPGLVDLAVTPANGCVLSWGSGATGTLNTFRQVTGVSAPVWLRLTRKGATYVGECSTDGQTWQTVGTATPGGVGADADAGVFSSAANSGATDRVTATFSGWSVVG</sequence>
<dbReference type="Pfam" id="PF10633">
    <property type="entry name" value="NPCBM_assoc"/>
    <property type="match status" value="1"/>
</dbReference>
<dbReference type="RefSeq" id="WP_052590294.1">
    <property type="nucleotide sequence ID" value="NZ_CP011112.1"/>
</dbReference>
<dbReference type="InterPro" id="IPR029018">
    <property type="entry name" value="Hex-like_dom2"/>
</dbReference>
<dbReference type="KEGG" id="lmoi:VV02_05215"/>
<protein>
    <recommendedName>
        <fullName evidence="9">Alpha-N-acetylglucosaminidase</fullName>
    </recommendedName>
</protein>
<dbReference type="STRING" id="571913.VV02_05215"/>
<dbReference type="GO" id="GO:0005975">
    <property type="term" value="P:carbohydrate metabolic process"/>
    <property type="evidence" value="ECO:0007669"/>
    <property type="project" value="UniProtKB-ARBA"/>
</dbReference>
<keyword evidence="2" id="KW-0732">Signal</keyword>
<dbReference type="InterPro" id="IPR024733">
    <property type="entry name" value="NAGLU_tim-barrel"/>
</dbReference>
<organism evidence="7 8">
    <name type="scientific">Luteipulveratus mongoliensis</name>
    <dbReference type="NCBI Taxonomy" id="571913"/>
    <lineage>
        <taxon>Bacteria</taxon>
        <taxon>Bacillati</taxon>
        <taxon>Actinomycetota</taxon>
        <taxon>Actinomycetes</taxon>
        <taxon>Micrococcales</taxon>
        <taxon>Dermacoccaceae</taxon>
        <taxon>Luteipulveratus</taxon>
    </lineage>
</organism>
<dbReference type="EMBL" id="CP011112">
    <property type="protein sequence ID" value="AKU15407.1"/>
    <property type="molecule type" value="Genomic_DNA"/>
</dbReference>
<evidence type="ECO:0000256" key="1">
    <source>
        <dbReference type="ARBA" id="ARBA00022801"/>
    </source>
</evidence>
<name>A0A0K1JFA6_9MICO</name>
<evidence type="ECO:0008006" key="9">
    <source>
        <dbReference type="Google" id="ProtNLM"/>
    </source>
</evidence>
<dbReference type="Pfam" id="PF12971">
    <property type="entry name" value="NAGLU_N"/>
    <property type="match status" value="1"/>
</dbReference>
<feature type="domain" description="Alpha-N-acetylglucosaminidase tim-barrel" evidence="3">
    <location>
        <begin position="135"/>
        <end position="455"/>
    </location>
</feature>
<evidence type="ECO:0000259" key="4">
    <source>
        <dbReference type="Pfam" id="PF10633"/>
    </source>
</evidence>
<dbReference type="InterPro" id="IPR007781">
    <property type="entry name" value="NAGLU"/>
</dbReference>
<dbReference type="AlphaFoldDB" id="A0A0K1JFA6"/>
<dbReference type="InterPro" id="IPR024732">
    <property type="entry name" value="NAGLU_C"/>
</dbReference>
<dbReference type="Pfam" id="PF05089">
    <property type="entry name" value="NAGLU"/>
    <property type="match status" value="1"/>
</dbReference>
<evidence type="ECO:0000259" key="3">
    <source>
        <dbReference type="Pfam" id="PF05089"/>
    </source>
</evidence>
<dbReference type="Gene3D" id="3.20.20.80">
    <property type="entry name" value="Glycosidases"/>
    <property type="match status" value="1"/>
</dbReference>
<dbReference type="Gene3D" id="3.30.379.10">
    <property type="entry name" value="Chitobiase/beta-hexosaminidase domain 2-like"/>
    <property type="match status" value="1"/>
</dbReference>
<keyword evidence="8" id="KW-1185">Reference proteome</keyword>
<evidence type="ECO:0000259" key="5">
    <source>
        <dbReference type="Pfam" id="PF12971"/>
    </source>
</evidence>
<evidence type="ECO:0000256" key="2">
    <source>
        <dbReference type="SAM" id="SignalP"/>
    </source>
</evidence>
<evidence type="ECO:0000313" key="8">
    <source>
        <dbReference type="Proteomes" id="UP000066480"/>
    </source>
</evidence>
<keyword evidence="1" id="KW-0378">Hydrolase</keyword>
<dbReference type="InterPro" id="IPR018905">
    <property type="entry name" value="A-galactase_NEW3"/>
</dbReference>
<reference evidence="7 8" key="1">
    <citation type="submission" date="2015-03" db="EMBL/GenBank/DDBJ databases">
        <title>Luteipulveratus halotolerans sp. nov., a novel actinobacterium (Dermacoccaceae) from Sarawak, Malaysia.</title>
        <authorList>
            <person name="Juboi H."/>
            <person name="Basik A."/>
            <person name="Shamsul S.S."/>
            <person name="Arnold P."/>
            <person name="Schmitt E.K."/>
            <person name="Sanglier J.-J."/>
            <person name="Yeo T."/>
        </authorList>
    </citation>
    <scope>NUCLEOTIDE SEQUENCE [LARGE SCALE GENOMIC DNA]</scope>
    <source>
        <strain evidence="7 8">MN07-A0370</strain>
    </source>
</reference>
<evidence type="ECO:0000259" key="6">
    <source>
        <dbReference type="Pfam" id="PF12972"/>
    </source>
</evidence>
<feature type="chain" id="PRO_5005461321" description="Alpha-N-acetylglucosaminidase" evidence="2">
    <location>
        <begin position="28"/>
        <end position="1030"/>
    </location>
</feature>
<evidence type="ECO:0000313" key="7">
    <source>
        <dbReference type="EMBL" id="AKU15407.1"/>
    </source>
</evidence>
<dbReference type="Gene3D" id="2.60.40.10">
    <property type="entry name" value="Immunoglobulins"/>
    <property type="match status" value="1"/>
</dbReference>
<gene>
    <name evidence="7" type="ORF">VV02_05215</name>
</gene>
<proteinExistence type="predicted"/>
<dbReference type="GO" id="GO:0016787">
    <property type="term" value="F:hydrolase activity"/>
    <property type="evidence" value="ECO:0007669"/>
    <property type="project" value="UniProtKB-KW"/>
</dbReference>
<dbReference type="PANTHER" id="PTHR12872:SF1">
    <property type="entry name" value="ALPHA-N-ACETYLGLUCOSAMINIDASE"/>
    <property type="match status" value="1"/>
</dbReference>
<feature type="domain" description="Alpha-galactosidase NEW3" evidence="4">
    <location>
        <begin position="747"/>
        <end position="816"/>
    </location>
</feature>
<accession>A0A0K1JFA6</accession>
<dbReference type="Pfam" id="PF12972">
    <property type="entry name" value="NAGLU_C"/>
    <property type="match status" value="1"/>
</dbReference>
<dbReference type="Gene3D" id="2.60.120.200">
    <property type="match status" value="1"/>
</dbReference>
<feature type="domain" description="Alpha-N-acetylglucosaminidase N-terminal" evidence="5">
    <location>
        <begin position="41"/>
        <end position="120"/>
    </location>
</feature>
<dbReference type="InterPro" id="IPR024240">
    <property type="entry name" value="NAGLU_N"/>
</dbReference>
<dbReference type="InterPro" id="IPR013783">
    <property type="entry name" value="Ig-like_fold"/>
</dbReference>
<feature type="domain" description="Alpha-N-acetylglucosaminidase C-terminal" evidence="6">
    <location>
        <begin position="464"/>
        <end position="722"/>
    </location>
</feature>
<dbReference type="Gene3D" id="1.20.120.670">
    <property type="entry name" value="N-acetyl-b-d-glucoasminidase"/>
    <property type="match status" value="1"/>
</dbReference>